<gene>
    <name evidence="5" type="ORF">P7H27_01905</name>
</gene>
<evidence type="ECO:0000256" key="3">
    <source>
        <dbReference type="ARBA" id="ARBA00023163"/>
    </source>
</evidence>
<reference evidence="5" key="1">
    <citation type="submission" date="2023-03" db="EMBL/GenBank/DDBJ databases">
        <authorList>
            <person name="Shen W."/>
            <person name="Cai J."/>
        </authorList>
    </citation>
    <scope>NUCLEOTIDE SEQUENCE</scope>
    <source>
        <strain evidence="5">P66-3</strain>
    </source>
</reference>
<dbReference type="InterPro" id="IPR011991">
    <property type="entry name" value="ArsR-like_HTH"/>
</dbReference>
<evidence type="ECO:0000313" key="6">
    <source>
        <dbReference type="Proteomes" id="UP001181046"/>
    </source>
</evidence>
<keyword evidence="3" id="KW-0804">Transcription</keyword>
<dbReference type="InterPro" id="IPR036388">
    <property type="entry name" value="WH-like_DNA-bd_sf"/>
</dbReference>
<dbReference type="InterPro" id="IPR001034">
    <property type="entry name" value="DeoR_HTH"/>
</dbReference>
<accession>A0ABU3F798</accession>
<name>A0ABU3F798_9ENTE</name>
<dbReference type="Proteomes" id="UP001181046">
    <property type="component" value="Unassembled WGS sequence"/>
</dbReference>
<evidence type="ECO:0000256" key="2">
    <source>
        <dbReference type="ARBA" id="ARBA00023125"/>
    </source>
</evidence>
<dbReference type="CDD" id="cd00090">
    <property type="entry name" value="HTH_ARSR"/>
    <property type="match status" value="1"/>
</dbReference>
<organism evidence="5 6">
    <name type="scientific">Enterococcus xiangfangensis</name>
    <dbReference type="NCBI Taxonomy" id="1296537"/>
    <lineage>
        <taxon>Bacteria</taxon>
        <taxon>Bacillati</taxon>
        <taxon>Bacillota</taxon>
        <taxon>Bacilli</taxon>
        <taxon>Lactobacillales</taxon>
        <taxon>Enterococcaceae</taxon>
        <taxon>Enterococcus</taxon>
    </lineage>
</organism>
<dbReference type="SUPFAM" id="SSF46785">
    <property type="entry name" value="Winged helix' DNA-binding domain"/>
    <property type="match status" value="1"/>
</dbReference>
<proteinExistence type="predicted"/>
<evidence type="ECO:0000313" key="5">
    <source>
        <dbReference type="EMBL" id="MDT2758533.1"/>
    </source>
</evidence>
<dbReference type="InterPro" id="IPR036390">
    <property type="entry name" value="WH_DNA-bd_sf"/>
</dbReference>
<keyword evidence="2" id="KW-0238">DNA-binding</keyword>
<sequence length="343" mass="40951">MIWQAMTGKKCRRQLRVIELLQNECYSVSELANQTKVSTKTILRDLTELRQKKYVRRAKYWQIDWQHEPNYAKLYRKLLLSDPYFQLFRQYLWNLGPPNVNDSQLKKINQYLICWNLFTNFQTGGLIGKKSVIMHLQLRYLRDFYQFDEAELYKQMEPYCPAASDFLNPALFPDQKMVESFIKKFGLSAERAEYFFLDYARYHYQFCADFYRSHQAHRTKLDQEIRKAMILVEQMIDWETELTKKIVETKLFELFLGIYQGLPLAVMDHSQTETTAENFYILSKKMKQRLPLLSNCRLDELANVLETIFSSSRQIVLALNPDLRSSLLIQERYQAFLSFTEGK</sequence>
<keyword evidence="1" id="KW-0805">Transcription regulation</keyword>
<protein>
    <submittedName>
        <fullName evidence="5">DeoR family transcriptional regulator</fullName>
    </submittedName>
</protein>
<feature type="domain" description="HTH deoR-type" evidence="4">
    <location>
        <begin position="18"/>
        <end position="58"/>
    </location>
</feature>
<dbReference type="Pfam" id="PF08220">
    <property type="entry name" value="HTH_DeoR"/>
    <property type="match status" value="1"/>
</dbReference>
<dbReference type="RefSeq" id="WP_311829547.1">
    <property type="nucleotide sequence ID" value="NZ_JARQAJ010000001.1"/>
</dbReference>
<keyword evidence="6" id="KW-1185">Reference proteome</keyword>
<evidence type="ECO:0000256" key="1">
    <source>
        <dbReference type="ARBA" id="ARBA00023015"/>
    </source>
</evidence>
<dbReference type="EMBL" id="JARQAJ010000001">
    <property type="protein sequence ID" value="MDT2758533.1"/>
    <property type="molecule type" value="Genomic_DNA"/>
</dbReference>
<comment type="caution">
    <text evidence="5">The sequence shown here is derived from an EMBL/GenBank/DDBJ whole genome shotgun (WGS) entry which is preliminary data.</text>
</comment>
<evidence type="ECO:0000259" key="4">
    <source>
        <dbReference type="Pfam" id="PF08220"/>
    </source>
</evidence>
<dbReference type="Gene3D" id="1.10.10.10">
    <property type="entry name" value="Winged helix-like DNA-binding domain superfamily/Winged helix DNA-binding domain"/>
    <property type="match status" value="1"/>
</dbReference>